<organism evidence="1 2">
    <name type="scientific">Adlercreutzia faecimuris</name>
    <dbReference type="NCBI Taxonomy" id="2897341"/>
    <lineage>
        <taxon>Bacteria</taxon>
        <taxon>Bacillati</taxon>
        <taxon>Actinomycetota</taxon>
        <taxon>Coriobacteriia</taxon>
        <taxon>Eggerthellales</taxon>
        <taxon>Eggerthellaceae</taxon>
        <taxon>Adlercreutzia</taxon>
    </lineage>
</organism>
<gene>
    <name evidence="1" type="ORF">LPT13_07780</name>
</gene>
<reference evidence="1" key="1">
    <citation type="submission" date="2021-11" db="EMBL/GenBank/DDBJ databases">
        <title>A Novel Adlercreutzia Species, isolated from a Allomyrina dichotoma larva feces.</title>
        <authorList>
            <person name="Suh M.K."/>
        </authorList>
    </citation>
    <scope>NUCLEOTIDE SEQUENCE</scope>
    <source>
        <strain evidence="1">JBNU-10</strain>
    </source>
</reference>
<dbReference type="PANTHER" id="PTHR34301">
    <property type="entry name" value="DNA-BINDING PROTEIN-RELATED"/>
    <property type="match status" value="1"/>
</dbReference>
<dbReference type="InterPro" id="IPR027417">
    <property type="entry name" value="P-loop_NTPase"/>
</dbReference>
<dbReference type="Proteomes" id="UP001430755">
    <property type="component" value="Unassembled WGS sequence"/>
</dbReference>
<dbReference type="PANTHER" id="PTHR34301:SF8">
    <property type="entry name" value="ATPASE DOMAIN-CONTAINING PROTEIN"/>
    <property type="match status" value="1"/>
</dbReference>
<dbReference type="GO" id="GO:0005524">
    <property type="term" value="F:ATP binding"/>
    <property type="evidence" value="ECO:0007669"/>
    <property type="project" value="UniProtKB-KW"/>
</dbReference>
<keyword evidence="1" id="KW-0067">ATP-binding</keyword>
<dbReference type="Gene3D" id="3.40.50.300">
    <property type="entry name" value="P-loop containing nucleotide triphosphate hydrolases"/>
    <property type="match status" value="1"/>
</dbReference>
<evidence type="ECO:0000313" key="1">
    <source>
        <dbReference type="EMBL" id="MCI2242247.1"/>
    </source>
</evidence>
<name>A0ABS9WH98_9ACTN</name>
<accession>A0ABS9WH98</accession>
<proteinExistence type="predicted"/>
<dbReference type="EMBL" id="JAJMLW010000002">
    <property type="protein sequence ID" value="MCI2242247.1"/>
    <property type="molecule type" value="Genomic_DNA"/>
</dbReference>
<protein>
    <submittedName>
        <fullName evidence="1">ATP-binding protein</fullName>
    </submittedName>
</protein>
<dbReference type="RefSeq" id="WP_242165284.1">
    <property type="nucleotide sequence ID" value="NZ_JAJMLW010000002.1"/>
</dbReference>
<evidence type="ECO:0000313" key="2">
    <source>
        <dbReference type="Proteomes" id="UP001430755"/>
    </source>
</evidence>
<comment type="caution">
    <text evidence="1">The sequence shown here is derived from an EMBL/GenBank/DDBJ whole genome shotgun (WGS) entry which is preliminary data.</text>
</comment>
<keyword evidence="2" id="KW-1185">Reference proteome</keyword>
<dbReference type="SUPFAM" id="SSF52540">
    <property type="entry name" value="P-loop containing nucleoside triphosphate hydrolases"/>
    <property type="match status" value="1"/>
</dbReference>
<sequence length="369" mass="40903">MEAGCVPNPFTPTFGQIPPFMAGRSEVIGEVVRAFDRGMGDPNLVSLLVGARGAGKTALLTYLAEEALSRGWVTASVSAVPGMLEDIEERALVAAGEFVETPDRMRLRGISVGQLLGIEWDTREAPAGNWRTRMGVILDMLAEHDVGLVIVVDEVRVDLEEMVQLASVYQHFVREGRKVALLMAGLPSKVSALLRDDSVSFLRRSSYHYLGRVDDYAVLDALRKTVEAGGRSIGSAALDEAVRAIEGFPYMMQLVGYRMWDVSPDDREISVEDVLRGIGYAEHDIERKILETTFRELSRGDLRFLAAMLEDEGGESSTVDIGRRLGKKGNYVSQYKRRLMAQGVLEDHGHGMVSIGIPRFRDYLRRRLL</sequence>
<keyword evidence="1" id="KW-0547">Nucleotide-binding</keyword>